<protein>
    <submittedName>
        <fullName evidence="1">Cobalamin biosynthesis protein CobD</fullName>
    </submittedName>
</protein>
<reference evidence="1 2" key="1">
    <citation type="journal article" date="2017" name="FEMS Microbiol. Ecol.">
        <title>Reconstructed genomes of novel Dehalococcoides mccartyi strains from 1,2,3,4-tetrachlorodibenzo-p-dioxin-dechlorinating enrichment cultures reveal divergent reductive dehalogenase gene profiles.</title>
        <authorList>
            <person name="Dam H.T."/>
            <person name="Vollmers J."/>
            <person name="Kaster A.K."/>
            <person name="Haggblom M.M."/>
        </authorList>
    </citation>
    <scope>NUCLEOTIDE SEQUENCE [LARGE SCALE GENOMIC DNA]</scope>
    <source>
        <strain evidence="1 2">H1-3-2.001</strain>
    </source>
</reference>
<name>A0A2J1DYB4_9CHLR</name>
<dbReference type="EMBL" id="PHFD01000142">
    <property type="protein sequence ID" value="PKH47110.1"/>
    <property type="molecule type" value="Genomic_DNA"/>
</dbReference>
<dbReference type="Proteomes" id="UP000233649">
    <property type="component" value="Unassembled WGS sequence"/>
</dbReference>
<evidence type="ECO:0000313" key="1">
    <source>
        <dbReference type="EMBL" id="PKH47110.1"/>
    </source>
</evidence>
<proteinExistence type="predicted"/>
<dbReference type="AlphaFoldDB" id="A0A2J1DYB4"/>
<gene>
    <name evidence="1" type="ORF">CVH13_00734</name>
</gene>
<sequence length="155" mass="17002">MAATAGALGVRLERAGHYALGDAGKPLTAGHIGQAVRLFRVMSAIEYYWQYRHIVSAILGELKLIGGGCMAREMTHCYVKIPVKPLDDAALEKVRQMEQKLGLPLIAFSARNDEYARLTEEQLKELDKLGEELDASIVAYSRGKSARPGSQACRI</sequence>
<organism evidence="1 2">
    <name type="scientific">Dehalococcoides mccartyi</name>
    <dbReference type="NCBI Taxonomy" id="61435"/>
    <lineage>
        <taxon>Bacteria</taxon>
        <taxon>Bacillati</taxon>
        <taxon>Chloroflexota</taxon>
        <taxon>Dehalococcoidia</taxon>
        <taxon>Dehalococcoidales</taxon>
        <taxon>Dehalococcoidaceae</taxon>
        <taxon>Dehalococcoides</taxon>
    </lineage>
</organism>
<accession>A0A2J1DYB4</accession>
<comment type="caution">
    <text evidence="1">The sequence shown here is derived from an EMBL/GenBank/DDBJ whole genome shotgun (WGS) entry which is preliminary data.</text>
</comment>
<evidence type="ECO:0000313" key="2">
    <source>
        <dbReference type="Proteomes" id="UP000233649"/>
    </source>
</evidence>